<accession>A0A9P9AG52</accession>
<name>A0A9P9AG52_9HYPO</name>
<protein>
    <submittedName>
        <fullName evidence="2">Uncharacterized protein</fullName>
    </submittedName>
</protein>
<keyword evidence="3" id="KW-1185">Reference proteome</keyword>
<comment type="caution">
    <text evidence="2">The sequence shown here is derived from an EMBL/GenBank/DDBJ whole genome shotgun (WGS) entry which is preliminary data.</text>
</comment>
<evidence type="ECO:0000313" key="3">
    <source>
        <dbReference type="Proteomes" id="UP000777438"/>
    </source>
</evidence>
<feature type="region of interest" description="Disordered" evidence="1">
    <location>
        <begin position="50"/>
        <end position="75"/>
    </location>
</feature>
<organism evidence="2 3">
    <name type="scientific">Thelonectria olida</name>
    <dbReference type="NCBI Taxonomy" id="1576542"/>
    <lineage>
        <taxon>Eukaryota</taxon>
        <taxon>Fungi</taxon>
        <taxon>Dikarya</taxon>
        <taxon>Ascomycota</taxon>
        <taxon>Pezizomycotina</taxon>
        <taxon>Sordariomycetes</taxon>
        <taxon>Hypocreomycetidae</taxon>
        <taxon>Hypocreales</taxon>
        <taxon>Nectriaceae</taxon>
        <taxon>Thelonectria</taxon>
    </lineage>
</organism>
<evidence type="ECO:0000256" key="1">
    <source>
        <dbReference type="SAM" id="MobiDB-lite"/>
    </source>
</evidence>
<dbReference type="OrthoDB" id="3561641at2759"/>
<dbReference type="EMBL" id="JAGPYM010000127">
    <property type="protein sequence ID" value="KAH6866219.1"/>
    <property type="molecule type" value="Genomic_DNA"/>
</dbReference>
<feature type="region of interest" description="Disordered" evidence="1">
    <location>
        <begin position="145"/>
        <end position="181"/>
    </location>
</feature>
<reference evidence="2 3" key="1">
    <citation type="journal article" date="2021" name="Nat. Commun.">
        <title>Genetic determinants of endophytism in the Arabidopsis root mycobiome.</title>
        <authorList>
            <person name="Mesny F."/>
            <person name="Miyauchi S."/>
            <person name="Thiergart T."/>
            <person name="Pickel B."/>
            <person name="Atanasova L."/>
            <person name="Karlsson M."/>
            <person name="Huettel B."/>
            <person name="Barry K.W."/>
            <person name="Haridas S."/>
            <person name="Chen C."/>
            <person name="Bauer D."/>
            <person name="Andreopoulos W."/>
            <person name="Pangilinan J."/>
            <person name="LaButti K."/>
            <person name="Riley R."/>
            <person name="Lipzen A."/>
            <person name="Clum A."/>
            <person name="Drula E."/>
            <person name="Henrissat B."/>
            <person name="Kohler A."/>
            <person name="Grigoriev I.V."/>
            <person name="Martin F.M."/>
            <person name="Hacquard S."/>
        </authorList>
    </citation>
    <scope>NUCLEOTIDE SEQUENCE [LARGE SCALE GENOMIC DNA]</scope>
    <source>
        <strain evidence="2 3">MPI-CAGE-CH-0241</strain>
    </source>
</reference>
<dbReference type="Proteomes" id="UP000777438">
    <property type="component" value="Unassembled WGS sequence"/>
</dbReference>
<sequence>MPKMKPLRFDDLEDHDGVSYKSTNTAVHASFTAVSAPNSRHAARLAQLAVSVQKPQRKKHSTRKLQLPPPVSTHRHQIQYVPDRRVLPQEVVDWDESASTASWVSGETVGAPPQLADYRLHPNSDSITPQAAPQNAEAFWKTAPDAWSEASSGMRPTEPYPDGQRPRAEEISPPEESGAVPYSVQQQVTTVIQPRSSQAAPKVTRWRTDSKTTYEVRYGSGSLRVSAPVGSNEVALFNAVADANADPNRGSPEVSIRKVSELAVSIKQDAE</sequence>
<evidence type="ECO:0000313" key="2">
    <source>
        <dbReference type="EMBL" id="KAH6866219.1"/>
    </source>
</evidence>
<proteinExistence type="predicted"/>
<gene>
    <name evidence="2" type="ORF">B0T10DRAFT_611945</name>
</gene>
<dbReference type="AlphaFoldDB" id="A0A9P9AG52"/>